<dbReference type="OrthoDB" id="680625at2"/>
<evidence type="ECO:0000313" key="2">
    <source>
        <dbReference type="Proteomes" id="UP000244168"/>
    </source>
</evidence>
<dbReference type="EMBL" id="QAOQ01000005">
    <property type="protein sequence ID" value="PTQ95777.1"/>
    <property type="molecule type" value="Genomic_DNA"/>
</dbReference>
<organism evidence="1 2">
    <name type="scientific">Mucilaginibacter yixingensis</name>
    <dbReference type="NCBI Taxonomy" id="1295612"/>
    <lineage>
        <taxon>Bacteria</taxon>
        <taxon>Pseudomonadati</taxon>
        <taxon>Bacteroidota</taxon>
        <taxon>Sphingobacteriia</taxon>
        <taxon>Sphingobacteriales</taxon>
        <taxon>Sphingobacteriaceae</taxon>
        <taxon>Mucilaginibacter</taxon>
    </lineage>
</organism>
<proteinExistence type="predicted"/>
<comment type="caution">
    <text evidence="1">The sequence shown here is derived from an EMBL/GenBank/DDBJ whole genome shotgun (WGS) entry which is preliminary data.</text>
</comment>
<name>A0A2T5J8I7_9SPHI</name>
<accession>A0A2T5J8I7</accession>
<protein>
    <submittedName>
        <fullName evidence="1">Uncharacterized protein</fullName>
    </submittedName>
</protein>
<dbReference type="AlphaFoldDB" id="A0A2T5J8I7"/>
<reference evidence="1 2" key="1">
    <citation type="submission" date="2018-04" db="EMBL/GenBank/DDBJ databases">
        <title>Genomic Encyclopedia of Archaeal and Bacterial Type Strains, Phase II (KMG-II): from individual species to whole genera.</title>
        <authorList>
            <person name="Goeker M."/>
        </authorList>
    </citation>
    <scope>NUCLEOTIDE SEQUENCE [LARGE SCALE GENOMIC DNA]</scope>
    <source>
        <strain evidence="1 2">DSM 26809</strain>
    </source>
</reference>
<gene>
    <name evidence="1" type="ORF">C8P68_105287</name>
</gene>
<sequence>MDSSILIFVDFNNSDPGGRVRLNTTGTLNDLKTNNIKLHTGLVLNLTDQDELSTTGIVEYSEEETIWVAKIDWSSF</sequence>
<dbReference type="Proteomes" id="UP000244168">
    <property type="component" value="Unassembled WGS sequence"/>
</dbReference>
<evidence type="ECO:0000313" key="1">
    <source>
        <dbReference type="EMBL" id="PTQ95777.1"/>
    </source>
</evidence>
<keyword evidence="2" id="KW-1185">Reference proteome</keyword>